<dbReference type="SFLD" id="SFLDS00003">
    <property type="entry name" value="Haloacid_Dehalogenase"/>
    <property type="match status" value="1"/>
</dbReference>
<dbReference type="SUPFAM" id="SSF56784">
    <property type="entry name" value="HAD-like"/>
    <property type="match status" value="1"/>
</dbReference>
<dbReference type="Proteomes" id="UP000646484">
    <property type="component" value="Unassembled WGS sequence"/>
</dbReference>
<dbReference type="Gene3D" id="3.40.50.1000">
    <property type="entry name" value="HAD superfamily/HAD-like"/>
    <property type="match status" value="1"/>
</dbReference>
<reference evidence="1 2" key="1">
    <citation type="submission" date="2020-08" db="EMBL/GenBank/DDBJ databases">
        <title>Genome public.</title>
        <authorList>
            <person name="Liu C."/>
            <person name="Sun Q."/>
        </authorList>
    </citation>
    <scope>NUCLEOTIDE SEQUENCE [LARGE SCALE GENOMIC DNA]</scope>
    <source>
        <strain evidence="1 2">NSJ-56</strain>
    </source>
</reference>
<dbReference type="PRINTS" id="PR00413">
    <property type="entry name" value="HADHALOGNASE"/>
</dbReference>
<organism evidence="1 2">
    <name type="scientific">Butyricimonas hominis</name>
    <dbReference type="NCBI Taxonomy" id="2763032"/>
    <lineage>
        <taxon>Bacteria</taxon>
        <taxon>Pseudomonadati</taxon>
        <taxon>Bacteroidota</taxon>
        <taxon>Bacteroidia</taxon>
        <taxon>Bacteroidales</taxon>
        <taxon>Odoribacteraceae</taxon>
        <taxon>Butyricimonas</taxon>
    </lineage>
</organism>
<accession>A0ABR7CYA8</accession>
<dbReference type="Gene3D" id="1.10.150.240">
    <property type="entry name" value="Putative phosphatase, domain 2"/>
    <property type="match status" value="1"/>
</dbReference>
<gene>
    <name evidence="1" type="ORF">H8S64_06105</name>
</gene>
<name>A0ABR7CYA8_9BACT</name>
<keyword evidence="2" id="KW-1185">Reference proteome</keyword>
<dbReference type="PANTHER" id="PTHR43611">
    <property type="entry name" value="ALPHA-D-GLUCOSE 1-PHOSPHATE PHOSPHATASE"/>
    <property type="match status" value="1"/>
</dbReference>
<evidence type="ECO:0000313" key="2">
    <source>
        <dbReference type="Proteomes" id="UP000646484"/>
    </source>
</evidence>
<dbReference type="InterPro" id="IPR006439">
    <property type="entry name" value="HAD-SF_hydro_IA"/>
</dbReference>
<dbReference type="RefSeq" id="WP_186975363.1">
    <property type="nucleotide sequence ID" value="NZ_JACOOH010000002.1"/>
</dbReference>
<dbReference type="NCBIfam" id="TIGR01509">
    <property type="entry name" value="HAD-SF-IA-v3"/>
    <property type="match status" value="1"/>
</dbReference>
<dbReference type="Pfam" id="PF00702">
    <property type="entry name" value="Hydrolase"/>
    <property type="match status" value="1"/>
</dbReference>
<dbReference type="InterPro" id="IPR023198">
    <property type="entry name" value="PGP-like_dom2"/>
</dbReference>
<comment type="caution">
    <text evidence="1">The sequence shown here is derived from an EMBL/GenBank/DDBJ whole genome shotgun (WGS) entry which is preliminary data.</text>
</comment>
<dbReference type="SFLD" id="SFLDG01129">
    <property type="entry name" value="C1.5:_HAD__Beta-PGM__Phosphata"/>
    <property type="match status" value="1"/>
</dbReference>
<dbReference type="CDD" id="cd02603">
    <property type="entry name" value="HAD_sEH-N_like"/>
    <property type="match status" value="1"/>
</dbReference>
<dbReference type="InterPro" id="IPR036412">
    <property type="entry name" value="HAD-like_sf"/>
</dbReference>
<dbReference type="InterPro" id="IPR023214">
    <property type="entry name" value="HAD_sf"/>
</dbReference>
<dbReference type="EMBL" id="JACOOH010000002">
    <property type="protein sequence ID" value="MBC5620666.1"/>
    <property type="molecule type" value="Genomic_DNA"/>
</dbReference>
<dbReference type="PANTHER" id="PTHR43611:SF3">
    <property type="entry name" value="FLAVIN MONONUCLEOTIDE HYDROLASE 1, CHLOROPLATIC"/>
    <property type="match status" value="1"/>
</dbReference>
<sequence>MKEIRKFADTCNVVIFDFGGVIMDVDVNKTVKSFEELNIDGLAYNDIIAENGSFFRDLELGLITPAEFIDEFHVNFLASKNVSDEDIWKAWNNMLQPYNKERIELIKTIRKRYTTCIFSNTNYPHRKTYKAMFREQFGYDFEDLFDKYFYSDELHLRKPDPKAYERITKELAIAPREILFIDDNQANIEQAKANGWQAHLLKKGETISDIFYFDNQEETNEI</sequence>
<protein>
    <submittedName>
        <fullName evidence="1">HAD family phosphatase</fullName>
    </submittedName>
</protein>
<proteinExistence type="predicted"/>
<evidence type="ECO:0000313" key="1">
    <source>
        <dbReference type="EMBL" id="MBC5620666.1"/>
    </source>
</evidence>